<feature type="domain" description="Protein kinase" evidence="22">
    <location>
        <begin position="309"/>
        <end position="583"/>
    </location>
</feature>
<dbReference type="Pfam" id="PF00069">
    <property type="entry name" value="Pkinase"/>
    <property type="match status" value="2"/>
</dbReference>
<evidence type="ECO:0000256" key="7">
    <source>
        <dbReference type="ARBA" id="ARBA00022679"/>
    </source>
</evidence>
<evidence type="ECO:0000256" key="2">
    <source>
        <dbReference type="ARBA" id="ARBA00012513"/>
    </source>
</evidence>
<dbReference type="FunFam" id="1.10.510.10:FF:000358">
    <property type="entry name" value="Putative leucine-rich repeat receptor-like serine/threonine-protein kinase"/>
    <property type="match status" value="1"/>
</dbReference>
<dbReference type="GO" id="GO:0006952">
    <property type="term" value="P:defense response"/>
    <property type="evidence" value="ECO:0007669"/>
    <property type="project" value="UniProtKB-ARBA"/>
</dbReference>
<dbReference type="AlphaFoldDB" id="A0A151UBJ2"/>
<dbReference type="InterPro" id="IPR008266">
    <property type="entry name" value="Tyr_kinase_AS"/>
</dbReference>
<dbReference type="PROSITE" id="PS00107">
    <property type="entry name" value="PROTEIN_KINASE_ATP"/>
    <property type="match status" value="1"/>
</dbReference>
<dbReference type="FunFam" id="1.10.510.10:FF:000445">
    <property type="entry name" value="MDIS1-interacting receptor like kinase 2"/>
    <property type="match status" value="1"/>
</dbReference>
<evidence type="ECO:0000256" key="17">
    <source>
        <dbReference type="ARBA" id="ARBA00023180"/>
    </source>
</evidence>
<keyword evidence="12" id="KW-0418">Kinase</keyword>
<evidence type="ECO:0000256" key="3">
    <source>
        <dbReference type="ARBA" id="ARBA00022475"/>
    </source>
</evidence>
<organism evidence="23 24">
    <name type="scientific">Cajanus cajan</name>
    <name type="common">Pigeon pea</name>
    <name type="synonym">Cajanus indicus</name>
    <dbReference type="NCBI Taxonomy" id="3821"/>
    <lineage>
        <taxon>Eukaryota</taxon>
        <taxon>Viridiplantae</taxon>
        <taxon>Streptophyta</taxon>
        <taxon>Embryophyta</taxon>
        <taxon>Tracheophyta</taxon>
        <taxon>Spermatophyta</taxon>
        <taxon>Magnoliopsida</taxon>
        <taxon>eudicotyledons</taxon>
        <taxon>Gunneridae</taxon>
        <taxon>Pentapetalae</taxon>
        <taxon>rosids</taxon>
        <taxon>fabids</taxon>
        <taxon>Fabales</taxon>
        <taxon>Fabaceae</taxon>
        <taxon>Papilionoideae</taxon>
        <taxon>50 kb inversion clade</taxon>
        <taxon>NPAAA clade</taxon>
        <taxon>indigoferoid/millettioid clade</taxon>
        <taxon>Phaseoleae</taxon>
        <taxon>Cajanus</taxon>
    </lineage>
</organism>
<dbReference type="STRING" id="3821.A0A151UBJ2"/>
<evidence type="ECO:0000256" key="14">
    <source>
        <dbReference type="ARBA" id="ARBA00022989"/>
    </source>
</evidence>
<keyword evidence="3" id="KW-1003">Cell membrane</keyword>
<name>A0A151UBJ2_CAJCA</name>
<dbReference type="GO" id="GO:0005524">
    <property type="term" value="F:ATP binding"/>
    <property type="evidence" value="ECO:0007669"/>
    <property type="project" value="UniProtKB-UniRule"/>
</dbReference>
<evidence type="ECO:0000256" key="8">
    <source>
        <dbReference type="ARBA" id="ARBA00022692"/>
    </source>
</evidence>
<keyword evidence="9" id="KW-0732">Signal</keyword>
<dbReference type="GO" id="GO:0005886">
    <property type="term" value="C:plasma membrane"/>
    <property type="evidence" value="ECO:0007669"/>
    <property type="project" value="UniProtKB-SubCell"/>
</dbReference>
<keyword evidence="6" id="KW-0433">Leucine-rich repeat</keyword>
<keyword evidence="11 20" id="KW-0547">Nucleotide-binding</keyword>
<dbReference type="PANTHER" id="PTHR48005:SF16">
    <property type="entry name" value="MDIS1-INTERACTING RECEPTOR LIKE KINASE 2-LIKE ISOFORM X1"/>
    <property type="match status" value="1"/>
</dbReference>
<feature type="binding site" evidence="20">
    <location>
        <position position="1024"/>
    </location>
    <ligand>
        <name>ATP</name>
        <dbReference type="ChEBI" id="CHEBI:30616"/>
    </ligand>
</feature>
<accession>A0A151UBJ2</accession>
<dbReference type="InterPro" id="IPR051420">
    <property type="entry name" value="Ser_Thr_Kinases_DiverseReg"/>
</dbReference>
<evidence type="ECO:0000256" key="12">
    <source>
        <dbReference type="ARBA" id="ARBA00022777"/>
    </source>
</evidence>
<keyword evidence="4" id="KW-0723">Serine/threonine-protein kinase</keyword>
<dbReference type="Gene3D" id="3.80.10.10">
    <property type="entry name" value="Ribonuclease Inhibitor"/>
    <property type="match status" value="1"/>
</dbReference>
<evidence type="ECO:0000256" key="21">
    <source>
        <dbReference type="SAM" id="Phobius"/>
    </source>
</evidence>
<dbReference type="Pfam" id="PF00560">
    <property type="entry name" value="LRR_1"/>
    <property type="match status" value="2"/>
</dbReference>
<dbReference type="InterPro" id="IPR003591">
    <property type="entry name" value="Leu-rich_rpt_typical-subtyp"/>
</dbReference>
<dbReference type="InterPro" id="IPR032675">
    <property type="entry name" value="LRR_dom_sf"/>
</dbReference>
<comment type="subcellular location">
    <subcellularLocation>
        <location evidence="1">Cell membrane</location>
        <topology evidence="1">Single-pass membrane protein</topology>
    </subcellularLocation>
</comment>
<dbReference type="GO" id="GO:0009791">
    <property type="term" value="P:post-embryonic development"/>
    <property type="evidence" value="ECO:0007669"/>
    <property type="project" value="UniProtKB-ARBA"/>
</dbReference>
<dbReference type="Proteomes" id="UP000075243">
    <property type="component" value="Chromosome 1"/>
</dbReference>
<dbReference type="PROSITE" id="PS00109">
    <property type="entry name" value="PROTEIN_KINASE_TYR"/>
    <property type="match status" value="2"/>
</dbReference>
<dbReference type="InterPro" id="IPR004242">
    <property type="entry name" value="Transposase_21"/>
</dbReference>
<gene>
    <name evidence="23" type="ORF">KK1_020820</name>
</gene>
<dbReference type="PANTHER" id="PTHR48005">
    <property type="entry name" value="LEUCINE RICH REPEAT KINASE 2"/>
    <property type="match status" value="1"/>
</dbReference>
<dbReference type="Pfam" id="PF13516">
    <property type="entry name" value="LRR_6"/>
    <property type="match status" value="1"/>
</dbReference>
<evidence type="ECO:0000256" key="19">
    <source>
        <dbReference type="ARBA" id="ARBA00048679"/>
    </source>
</evidence>
<evidence type="ECO:0000256" key="1">
    <source>
        <dbReference type="ARBA" id="ARBA00004162"/>
    </source>
</evidence>
<dbReference type="InterPro" id="IPR001611">
    <property type="entry name" value="Leu-rich_rpt"/>
</dbReference>
<dbReference type="InterPro" id="IPR017441">
    <property type="entry name" value="Protein_kinase_ATP_BS"/>
</dbReference>
<evidence type="ECO:0000313" key="24">
    <source>
        <dbReference type="Proteomes" id="UP000075243"/>
    </source>
</evidence>
<evidence type="ECO:0000256" key="4">
    <source>
        <dbReference type="ARBA" id="ARBA00022527"/>
    </source>
</evidence>
<dbReference type="Pfam" id="PF13963">
    <property type="entry name" value="Transpos_assoc"/>
    <property type="match status" value="1"/>
</dbReference>
<keyword evidence="8 21" id="KW-0812">Transmembrane</keyword>
<keyword evidence="7" id="KW-0808">Transferase</keyword>
<dbReference type="Gene3D" id="1.10.510.10">
    <property type="entry name" value="Transferase(Phosphotransferase) domain 1"/>
    <property type="match status" value="2"/>
</dbReference>
<dbReference type="EC" id="2.7.11.1" evidence="2"/>
<protein>
    <recommendedName>
        <fullName evidence="2">non-specific serine/threonine protein kinase</fullName>
        <ecNumber evidence="2">2.7.11.1</ecNumber>
    </recommendedName>
</protein>
<evidence type="ECO:0000256" key="6">
    <source>
        <dbReference type="ARBA" id="ARBA00022614"/>
    </source>
</evidence>
<keyword evidence="5" id="KW-0597">Phosphoprotein</keyword>
<reference evidence="23 24" key="1">
    <citation type="journal article" date="2012" name="Nat. Biotechnol.">
        <title>Draft genome sequence of pigeonpea (Cajanus cajan), an orphan legume crop of resource-poor farmers.</title>
        <authorList>
            <person name="Varshney R.K."/>
            <person name="Chen W."/>
            <person name="Li Y."/>
            <person name="Bharti A.K."/>
            <person name="Saxena R.K."/>
            <person name="Schlueter J.A."/>
            <person name="Donoghue M.T."/>
            <person name="Azam S."/>
            <person name="Fan G."/>
            <person name="Whaley A.M."/>
            <person name="Farmer A.D."/>
            <person name="Sheridan J."/>
            <person name="Iwata A."/>
            <person name="Tuteja R."/>
            <person name="Penmetsa R.V."/>
            <person name="Wu W."/>
            <person name="Upadhyaya H.D."/>
            <person name="Yang S.P."/>
            <person name="Shah T."/>
            <person name="Saxena K.B."/>
            <person name="Michael T."/>
            <person name="McCombie W.R."/>
            <person name="Yang B."/>
            <person name="Zhang G."/>
            <person name="Yang H."/>
            <person name="Wang J."/>
            <person name="Spillane C."/>
            <person name="Cook D.R."/>
            <person name="May G.D."/>
            <person name="Xu X."/>
            <person name="Jackson S.A."/>
        </authorList>
    </citation>
    <scope>NUCLEOTIDE SEQUENCE [LARGE SCALE GENOMIC DNA]</scope>
    <source>
        <strain evidence="24">cv. Asha</strain>
    </source>
</reference>
<dbReference type="SUPFAM" id="SSF52058">
    <property type="entry name" value="L domain-like"/>
    <property type="match status" value="1"/>
</dbReference>
<keyword evidence="16" id="KW-0675">Receptor</keyword>
<feature type="domain" description="Protein kinase" evidence="22">
    <location>
        <begin position="996"/>
        <end position="1228"/>
    </location>
</feature>
<keyword evidence="13 20" id="KW-0067">ATP-binding</keyword>
<comment type="catalytic activity">
    <reaction evidence="18">
        <text>L-threonyl-[protein] + ATP = O-phospho-L-threonyl-[protein] + ADP + H(+)</text>
        <dbReference type="Rhea" id="RHEA:46608"/>
        <dbReference type="Rhea" id="RHEA-COMP:11060"/>
        <dbReference type="Rhea" id="RHEA-COMP:11605"/>
        <dbReference type="ChEBI" id="CHEBI:15378"/>
        <dbReference type="ChEBI" id="CHEBI:30013"/>
        <dbReference type="ChEBI" id="CHEBI:30616"/>
        <dbReference type="ChEBI" id="CHEBI:61977"/>
        <dbReference type="ChEBI" id="CHEBI:456216"/>
        <dbReference type="EC" id="2.7.11.1"/>
    </reaction>
</comment>
<dbReference type="InterPro" id="IPR011009">
    <property type="entry name" value="Kinase-like_dom_sf"/>
</dbReference>
<dbReference type="GO" id="GO:0004674">
    <property type="term" value="F:protein serine/threonine kinase activity"/>
    <property type="evidence" value="ECO:0007669"/>
    <property type="project" value="UniProtKB-KW"/>
</dbReference>
<sequence length="1253" mass="141626">MNTRRISQEYRNAVEEFLQFARENGKPIKGAYYCPCVCCLNQIRQEVGEIRDHLFIFGIVKSYTIWTWHGEILDIPTVSTTKNFEGMDDNLEEMICDVGEENFERSHVYDTLKSDFEQPLYPGCSMFTRLSATLRLFSLKARNGWTDKSFTELLELLKEMLPEDNTLPNRNYEAKKILCPIGLEYKKIHACPNDCVLYTDNFSTLKVCPTCGLSRFKKKTDRSSADSPQWKRINETFLEFGAESRNLRIGLATDGMNPYGNLSSKHSSWSVLLVICNFPPWLSMKRKYIILSIFILFSFLAFSFLFSFYFLFVFLFLCSFLFCFNGRLKTPWCTVRQPLPNRVCNQHSTTLKAFDESFRNEIKVLSEIRHRHIVKLYGYCLHRRIMFLIYEYMEKGSLFSVLCDDVEAMELDWRKRVNIVKGIAHALSYLHHDCINPIVHRDISASNILLNSEWEPSVGDFGTARFLSLDSSNRTIVAGTIGYIAPELAYSMLVGEKCDVYSFGVVALETLVGRHPKELSSSLQSASTDNGITLCDVLDQRLPQPTMSVLLDIVHLAIVAFACLNPNPSSRPTMKCISQHFLTQFTPLSIPLREISLQQLMSQELRHYLNLMQNFSVTAFIVIYGMVIMEIVLELEAAPTASQLRSEAIAIKNSGWWNQQQPKPYDICLWDGIVCNNDGSITGITYPFITKGIRFATLNLSAFKNLERLEVWESGLNETIPQEIGNLPKLTHLDMSYNNLYGEIPSSLGNLTQLKSLIISTTSIQGPIPHELFFLKNLTVLDLSCNRINGTLPISLTNLTKLERLDISHNLLVGSLEPFSVGSHATLTTIDISHNFISGEIPPELGYVNYFPSLESLDLSYNNLTGAVTLFNKPFSNLNISFNYLKGPIPDSFPASALVGNEDLCSDILYTQTNFQFQPCSASGNKVRHKLVIVLPILIFLILAFFLLIYLWFIHVKIKNKHANTTSATKNGDLFCIWNYDGSIAYEDIIRATQDFDLKYCIGTGAYGSVYKAQLPNGKVVALKKLHGFEAEVPAFDESFRNEVKVLLEIKHRHIRINIVKGTAHALSYLHHDCTPPIVHRDISASNVLLNSEWEPIVGDFGTARLLQRDSSNRTIAAGTIGYIAPELAYTMVVNEKCDVFSFGVVTLEILVGKHPKEILSSLQSASTRIITLYELLDRRLPSPNIEVSLDIVRVAMIAFACLNPNPCSRPTMKQVSQCFLSQPTPLLIPLHEISLQQLVRQELQSSGIVNSA</sequence>
<evidence type="ECO:0000256" key="9">
    <source>
        <dbReference type="ARBA" id="ARBA00022729"/>
    </source>
</evidence>
<evidence type="ECO:0000256" key="5">
    <source>
        <dbReference type="ARBA" id="ARBA00022553"/>
    </source>
</evidence>
<evidence type="ECO:0000259" key="22">
    <source>
        <dbReference type="PROSITE" id="PS50011"/>
    </source>
</evidence>
<evidence type="ECO:0000256" key="15">
    <source>
        <dbReference type="ARBA" id="ARBA00023136"/>
    </source>
</evidence>
<keyword evidence="17" id="KW-0325">Glycoprotein</keyword>
<dbReference type="InterPro" id="IPR000719">
    <property type="entry name" value="Prot_kinase_dom"/>
</dbReference>
<evidence type="ECO:0000256" key="20">
    <source>
        <dbReference type="PROSITE-ProRule" id="PRU10141"/>
    </source>
</evidence>
<evidence type="ECO:0000256" key="16">
    <source>
        <dbReference type="ARBA" id="ARBA00023170"/>
    </source>
</evidence>
<evidence type="ECO:0000256" key="18">
    <source>
        <dbReference type="ARBA" id="ARBA00047899"/>
    </source>
</evidence>
<evidence type="ECO:0000256" key="13">
    <source>
        <dbReference type="ARBA" id="ARBA00022840"/>
    </source>
</evidence>
<dbReference type="SUPFAM" id="SSF56112">
    <property type="entry name" value="Protein kinase-like (PK-like)"/>
    <property type="match status" value="2"/>
</dbReference>
<evidence type="ECO:0000256" key="11">
    <source>
        <dbReference type="ARBA" id="ARBA00022741"/>
    </source>
</evidence>
<dbReference type="SMART" id="SM00365">
    <property type="entry name" value="LRR_SD22"/>
    <property type="match status" value="4"/>
</dbReference>
<keyword evidence="14 21" id="KW-1133">Transmembrane helix</keyword>
<dbReference type="InterPro" id="IPR029480">
    <property type="entry name" value="Transpos_assoc"/>
</dbReference>
<dbReference type="FunFam" id="3.80.10.10:FF:000453">
    <property type="entry name" value="Leucine-rich receptor-like protein kinase family protein"/>
    <property type="match status" value="1"/>
</dbReference>
<evidence type="ECO:0000313" key="23">
    <source>
        <dbReference type="EMBL" id="KYP76571.1"/>
    </source>
</evidence>
<proteinExistence type="predicted"/>
<dbReference type="Pfam" id="PF13855">
    <property type="entry name" value="LRR_8"/>
    <property type="match status" value="1"/>
</dbReference>
<dbReference type="SMART" id="SM00369">
    <property type="entry name" value="LRR_TYP"/>
    <property type="match status" value="4"/>
</dbReference>
<dbReference type="Gramene" id="C.cajan_20217.t">
    <property type="protein sequence ID" value="C.cajan_20217.t"/>
    <property type="gene ID" value="C.cajan_20217"/>
</dbReference>
<dbReference type="Gene3D" id="3.30.200.20">
    <property type="entry name" value="Phosphorylase Kinase, domain 1"/>
    <property type="match status" value="2"/>
</dbReference>
<dbReference type="GO" id="GO:0051707">
    <property type="term" value="P:response to other organism"/>
    <property type="evidence" value="ECO:0007669"/>
    <property type="project" value="UniProtKB-ARBA"/>
</dbReference>
<feature type="transmembrane region" description="Helical" evidence="21">
    <location>
        <begin position="289"/>
        <end position="322"/>
    </location>
</feature>
<keyword evidence="10" id="KW-0677">Repeat</keyword>
<feature type="transmembrane region" description="Helical" evidence="21">
    <location>
        <begin position="931"/>
        <end position="953"/>
    </location>
</feature>
<dbReference type="PROSITE" id="PS50011">
    <property type="entry name" value="PROTEIN_KINASE_DOM"/>
    <property type="match status" value="2"/>
</dbReference>
<keyword evidence="24" id="KW-1185">Reference proteome</keyword>
<keyword evidence="15 21" id="KW-0472">Membrane</keyword>
<comment type="catalytic activity">
    <reaction evidence="19">
        <text>L-seryl-[protein] + ATP = O-phospho-L-seryl-[protein] + ADP + H(+)</text>
        <dbReference type="Rhea" id="RHEA:17989"/>
        <dbReference type="Rhea" id="RHEA-COMP:9863"/>
        <dbReference type="Rhea" id="RHEA-COMP:11604"/>
        <dbReference type="ChEBI" id="CHEBI:15378"/>
        <dbReference type="ChEBI" id="CHEBI:29999"/>
        <dbReference type="ChEBI" id="CHEBI:30616"/>
        <dbReference type="ChEBI" id="CHEBI:83421"/>
        <dbReference type="ChEBI" id="CHEBI:456216"/>
        <dbReference type="EC" id="2.7.11.1"/>
    </reaction>
</comment>
<evidence type="ECO:0000256" key="10">
    <source>
        <dbReference type="ARBA" id="ARBA00022737"/>
    </source>
</evidence>
<dbReference type="Pfam" id="PF02992">
    <property type="entry name" value="Transposase_21"/>
    <property type="match status" value="1"/>
</dbReference>
<dbReference type="EMBL" id="CM003603">
    <property type="protein sequence ID" value="KYP76571.1"/>
    <property type="molecule type" value="Genomic_DNA"/>
</dbReference>